<name>B0PAS8_9FIRM</name>
<dbReference type="RefSeq" id="WP_006875173.1">
    <property type="nucleotide sequence ID" value="NZ_DS544183.1"/>
</dbReference>
<accession>B0PAS8</accession>
<dbReference type="HOGENOM" id="CLU_1709451_0_0_9"/>
<dbReference type="Proteomes" id="UP000003803">
    <property type="component" value="Unassembled WGS sequence"/>
</dbReference>
<organism evidence="1 2">
    <name type="scientific">Anaerotruncus colihominis DSM 17241</name>
    <dbReference type="NCBI Taxonomy" id="445972"/>
    <lineage>
        <taxon>Bacteria</taxon>
        <taxon>Bacillati</taxon>
        <taxon>Bacillota</taxon>
        <taxon>Clostridia</taxon>
        <taxon>Eubacteriales</taxon>
        <taxon>Oscillospiraceae</taxon>
        <taxon>Anaerotruncus</taxon>
    </lineage>
</organism>
<dbReference type="EMBL" id="ABGD02000014">
    <property type="protein sequence ID" value="EDS11258.1"/>
    <property type="molecule type" value="Genomic_DNA"/>
</dbReference>
<gene>
    <name evidence="1" type="ORF">ANACOL_01878</name>
</gene>
<evidence type="ECO:0000313" key="1">
    <source>
        <dbReference type="EMBL" id="EDS11258.1"/>
    </source>
</evidence>
<evidence type="ECO:0000313" key="2">
    <source>
        <dbReference type="Proteomes" id="UP000003803"/>
    </source>
</evidence>
<comment type="caution">
    <text evidence="1">The sequence shown here is derived from an EMBL/GenBank/DDBJ whole genome shotgun (WGS) entry which is preliminary data.</text>
</comment>
<proteinExistence type="predicted"/>
<sequence length="153" mass="16925">MYGAPNYMPQVPDSNLTFQQRMPQYGHYYSPPMVSGAAQIQQPAEQQIICRPVASIEEARAIPTDFSGALMILPDLSHGMVYTKQLNFADGSAMFRQFKAVVDEAPRAQVEYAPASELEALRGDFATLRGDFEQLAAMLPQEKPKINRGGAEK</sequence>
<dbReference type="eggNOG" id="ENOG502ZPZT">
    <property type="taxonomic scope" value="Bacteria"/>
</dbReference>
<reference evidence="1" key="1">
    <citation type="submission" date="2007-11" db="EMBL/GenBank/DDBJ databases">
        <authorList>
            <person name="Fulton L."/>
            <person name="Clifton S."/>
            <person name="Fulton B."/>
            <person name="Xu J."/>
            <person name="Minx P."/>
            <person name="Pepin K.H."/>
            <person name="Johnson M."/>
            <person name="Thiruvilangam P."/>
            <person name="Bhonagiri V."/>
            <person name="Nash W.E."/>
            <person name="Mardis E.R."/>
            <person name="Wilson R.K."/>
        </authorList>
    </citation>
    <scope>NUCLEOTIDE SEQUENCE [LARGE SCALE GENOMIC DNA]</scope>
    <source>
        <strain evidence="1">DSM 17241</strain>
    </source>
</reference>
<keyword evidence="2" id="KW-1185">Reference proteome</keyword>
<protein>
    <submittedName>
        <fullName evidence="1">Uncharacterized protein</fullName>
    </submittedName>
</protein>
<dbReference type="AlphaFoldDB" id="B0PAS8"/>
<reference evidence="1" key="2">
    <citation type="submission" date="2013-09" db="EMBL/GenBank/DDBJ databases">
        <title>Draft genome sequence of Anaerotruncus colihominis(DSM 17241).</title>
        <authorList>
            <person name="Sudarsanam P."/>
            <person name="Ley R."/>
            <person name="Guruge J."/>
            <person name="Turnbaugh P.J."/>
            <person name="Mahowald M."/>
            <person name="Liep D."/>
            <person name="Gordon J."/>
        </authorList>
    </citation>
    <scope>NUCLEOTIDE SEQUENCE</scope>
    <source>
        <strain evidence="1">DSM 17241</strain>
    </source>
</reference>